<proteinExistence type="predicted"/>
<evidence type="ECO:0008006" key="3">
    <source>
        <dbReference type="Google" id="ProtNLM"/>
    </source>
</evidence>
<sequence>MTAGEPLVRVLRGEPDEFELAAVTVVVAALLAAADTTAAPVVPAPRGGWADQARTLGVQHAPGAWNS</sequence>
<dbReference type="Pfam" id="PF13822">
    <property type="entry name" value="ACC_epsilon"/>
    <property type="match status" value="1"/>
</dbReference>
<protein>
    <recommendedName>
        <fullName evidence="3">Acetyl-CoA carboxylase biotin carboxyl carrier protein subunit</fullName>
    </recommendedName>
</protein>
<accession>A0A344LH96</accession>
<gene>
    <name evidence="1" type="ORF">A4R43_37330</name>
</gene>
<dbReference type="AlphaFoldDB" id="A0A344LH96"/>
<dbReference type="RefSeq" id="WP_113696478.1">
    <property type="nucleotide sequence ID" value="NZ_CP015163.1"/>
</dbReference>
<dbReference type="EMBL" id="CP015163">
    <property type="protein sequence ID" value="AXB47420.1"/>
    <property type="molecule type" value="Genomic_DNA"/>
</dbReference>
<organism evidence="1 2">
    <name type="scientific">Amycolatopsis albispora</name>
    <dbReference type="NCBI Taxonomy" id="1804986"/>
    <lineage>
        <taxon>Bacteria</taxon>
        <taxon>Bacillati</taxon>
        <taxon>Actinomycetota</taxon>
        <taxon>Actinomycetes</taxon>
        <taxon>Pseudonocardiales</taxon>
        <taxon>Pseudonocardiaceae</taxon>
        <taxon>Amycolatopsis</taxon>
    </lineage>
</organism>
<evidence type="ECO:0000313" key="2">
    <source>
        <dbReference type="Proteomes" id="UP000250434"/>
    </source>
</evidence>
<dbReference type="InterPro" id="IPR032716">
    <property type="entry name" value="ACC_epsilon"/>
</dbReference>
<reference evidence="1 2" key="1">
    <citation type="submission" date="2016-04" db="EMBL/GenBank/DDBJ databases">
        <title>Complete genome sequence and analysis of deep-sea sediment isolate, Amycolatopsis sp. WP1.</title>
        <authorList>
            <person name="Wang H."/>
            <person name="Chen S."/>
            <person name="Wu Q."/>
        </authorList>
    </citation>
    <scope>NUCLEOTIDE SEQUENCE [LARGE SCALE GENOMIC DNA]</scope>
    <source>
        <strain evidence="1 2">WP1</strain>
    </source>
</reference>
<dbReference type="GO" id="GO:0004658">
    <property type="term" value="F:propionyl-CoA carboxylase activity"/>
    <property type="evidence" value="ECO:0007669"/>
    <property type="project" value="InterPro"/>
</dbReference>
<dbReference type="KEGG" id="aab:A4R43_37330"/>
<dbReference type="GO" id="GO:0003989">
    <property type="term" value="F:acetyl-CoA carboxylase activity"/>
    <property type="evidence" value="ECO:0007669"/>
    <property type="project" value="InterPro"/>
</dbReference>
<dbReference type="Proteomes" id="UP000250434">
    <property type="component" value="Chromosome"/>
</dbReference>
<evidence type="ECO:0000313" key="1">
    <source>
        <dbReference type="EMBL" id="AXB47420.1"/>
    </source>
</evidence>
<keyword evidence="2" id="KW-1185">Reference proteome</keyword>
<name>A0A344LH96_9PSEU</name>